<name>A0A9N9JX70_9GLOM</name>
<reference evidence="1" key="1">
    <citation type="submission" date="2021-06" db="EMBL/GenBank/DDBJ databases">
        <authorList>
            <person name="Kallberg Y."/>
            <person name="Tangrot J."/>
            <person name="Rosling A."/>
        </authorList>
    </citation>
    <scope>NUCLEOTIDE SEQUENCE</scope>
    <source>
        <strain evidence="1">MA453B</strain>
    </source>
</reference>
<dbReference type="EMBL" id="CAJVPY010034929">
    <property type="protein sequence ID" value="CAG8800518.1"/>
    <property type="molecule type" value="Genomic_DNA"/>
</dbReference>
<comment type="caution">
    <text evidence="1">The sequence shown here is derived from an EMBL/GenBank/DDBJ whole genome shotgun (WGS) entry which is preliminary data.</text>
</comment>
<dbReference type="AlphaFoldDB" id="A0A9N9JX70"/>
<evidence type="ECO:0000313" key="1">
    <source>
        <dbReference type="EMBL" id="CAG8800518.1"/>
    </source>
</evidence>
<accession>A0A9N9JX70</accession>
<keyword evidence="2" id="KW-1185">Reference proteome</keyword>
<dbReference type="OrthoDB" id="2016249at2759"/>
<sequence length="263" mass="29470">NLKEWTPQARKVNENFVDNLSTSSLFNVLKEYYMIQNGGKKYMNTIKCVISIDSQIGNPASIIDQIIPVSIEDTTSRADLVAQALNAYNFENPDKYIANTPNNIYILLLSSSNIDNNPACPSFLCDVENDLFNLHEDCNKGTCGFYERAKSLVSKEEYTIITVSICKKLIPINNCQPQDHDLNGDSHIDNMVKTLFHEIAEAITDSGQGSGWVANNGDEIGDLCQNNFFNLLTSSNGAKYNVVMNGMKYYVQSIWSLKAQKMY</sequence>
<organism evidence="1 2">
    <name type="scientific">Dentiscutata erythropus</name>
    <dbReference type="NCBI Taxonomy" id="1348616"/>
    <lineage>
        <taxon>Eukaryota</taxon>
        <taxon>Fungi</taxon>
        <taxon>Fungi incertae sedis</taxon>
        <taxon>Mucoromycota</taxon>
        <taxon>Glomeromycotina</taxon>
        <taxon>Glomeromycetes</taxon>
        <taxon>Diversisporales</taxon>
        <taxon>Gigasporaceae</taxon>
        <taxon>Dentiscutata</taxon>
    </lineage>
</organism>
<feature type="non-terminal residue" evidence="1">
    <location>
        <position position="263"/>
    </location>
</feature>
<protein>
    <submittedName>
        <fullName evidence="1">6899_t:CDS:1</fullName>
    </submittedName>
</protein>
<proteinExistence type="predicted"/>
<evidence type="ECO:0000313" key="2">
    <source>
        <dbReference type="Proteomes" id="UP000789405"/>
    </source>
</evidence>
<gene>
    <name evidence="1" type="ORF">DERYTH_LOCUS23278</name>
</gene>
<dbReference type="Proteomes" id="UP000789405">
    <property type="component" value="Unassembled WGS sequence"/>
</dbReference>